<dbReference type="InterPro" id="IPR044666">
    <property type="entry name" value="Cyclophilin_A-like"/>
</dbReference>
<evidence type="ECO:0000256" key="4">
    <source>
        <dbReference type="ARBA" id="ARBA00023110"/>
    </source>
</evidence>
<comment type="similarity">
    <text evidence="3 6">Belongs to the cyclophilin-type PPIase family.</text>
</comment>
<evidence type="ECO:0000256" key="1">
    <source>
        <dbReference type="ARBA" id="ARBA00000971"/>
    </source>
</evidence>
<dbReference type="InterPro" id="IPR020892">
    <property type="entry name" value="Cyclophilin-type_PPIase_CS"/>
</dbReference>
<dbReference type="Proteomes" id="UP000199433">
    <property type="component" value="Unassembled WGS sequence"/>
</dbReference>
<dbReference type="PIRSF" id="PIRSF001467">
    <property type="entry name" value="Peptidylpro_ismrse"/>
    <property type="match status" value="1"/>
</dbReference>
<dbReference type="InterPro" id="IPR024936">
    <property type="entry name" value="Cyclophilin-type_PPIase"/>
</dbReference>
<evidence type="ECO:0000256" key="3">
    <source>
        <dbReference type="ARBA" id="ARBA00007365"/>
    </source>
</evidence>
<evidence type="ECO:0000256" key="6">
    <source>
        <dbReference type="RuleBase" id="RU363019"/>
    </source>
</evidence>
<dbReference type="PANTHER" id="PTHR45625:SF4">
    <property type="entry name" value="PEPTIDYLPROLYL ISOMERASE DOMAIN AND WD REPEAT-CONTAINING PROTEIN 1"/>
    <property type="match status" value="1"/>
</dbReference>
<dbReference type="SUPFAM" id="SSF50891">
    <property type="entry name" value="Cyclophilin-like"/>
    <property type="match status" value="1"/>
</dbReference>
<evidence type="ECO:0000313" key="8">
    <source>
        <dbReference type="EMBL" id="SDK93017.1"/>
    </source>
</evidence>
<evidence type="ECO:0000256" key="2">
    <source>
        <dbReference type="ARBA" id="ARBA00002388"/>
    </source>
</evidence>
<dbReference type="STRING" id="426701.SAMN04488098_10901"/>
<dbReference type="Gene3D" id="2.40.100.10">
    <property type="entry name" value="Cyclophilin-like"/>
    <property type="match status" value="1"/>
</dbReference>
<keyword evidence="4 6" id="KW-0697">Rotamase</keyword>
<dbReference type="GO" id="GO:0006457">
    <property type="term" value="P:protein folding"/>
    <property type="evidence" value="ECO:0007669"/>
    <property type="project" value="InterPro"/>
</dbReference>
<dbReference type="GO" id="GO:0003755">
    <property type="term" value="F:peptidyl-prolyl cis-trans isomerase activity"/>
    <property type="evidence" value="ECO:0007669"/>
    <property type="project" value="UniProtKB-UniRule"/>
</dbReference>
<dbReference type="PROSITE" id="PS50072">
    <property type="entry name" value="CSA_PPIASE_2"/>
    <property type="match status" value="1"/>
</dbReference>
<keyword evidence="9" id="KW-1185">Reference proteome</keyword>
<comment type="catalytic activity">
    <reaction evidence="1 6">
        <text>[protein]-peptidylproline (omega=180) = [protein]-peptidylproline (omega=0)</text>
        <dbReference type="Rhea" id="RHEA:16237"/>
        <dbReference type="Rhea" id="RHEA-COMP:10747"/>
        <dbReference type="Rhea" id="RHEA-COMP:10748"/>
        <dbReference type="ChEBI" id="CHEBI:83833"/>
        <dbReference type="ChEBI" id="CHEBI:83834"/>
        <dbReference type="EC" id="5.2.1.8"/>
    </reaction>
</comment>
<evidence type="ECO:0000313" key="9">
    <source>
        <dbReference type="Proteomes" id="UP000199433"/>
    </source>
</evidence>
<comment type="function">
    <text evidence="2 6">PPIases accelerate the folding of proteins. It catalyzes the cis-trans isomerization of proline imidic peptide bonds in oligopeptides.</text>
</comment>
<organism evidence="8 9">
    <name type="scientific">Alkalibacterium thalassium</name>
    <dbReference type="NCBI Taxonomy" id="426701"/>
    <lineage>
        <taxon>Bacteria</taxon>
        <taxon>Bacillati</taxon>
        <taxon>Bacillota</taxon>
        <taxon>Bacilli</taxon>
        <taxon>Lactobacillales</taxon>
        <taxon>Carnobacteriaceae</taxon>
        <taxon>Alkalibacterium</taxon>
    </lineage>
</organism>
<dbReference type="OrthoDB" id="9807797at2"/>
<reference evidence="9" key="1">
    <citation type="submission" date="2016-10" db="EMBL/GenBank/DDBJ databases">
        <authorList>
            <person name="Varghese N."/>
            <person name="Submissions S."/>
        </authorList>
    </citation>
    <scope>NUCLEOTIDE SEQUENCE [LARGE SCALE GENOMIC DNA]</scope>
    <source>
        <strain evidence="9">DSM 19181</strain>
    </source>
</reference>
<dbReference type="AlphaFoldDB" id="A0A1G9FXC3"/>
<protein>
    <recommendedName>
        <fullName evidence="6">Peptidyl-prolyl cis-trans isomerase</fullName>
        <shortName evidence="6">PPIase</shortName>
        <ecNumber evidence="6">5.2.1.8</ecNumber>
    </recommendedName>
</protein>
<sequence length="196" mass="21427">MTQFPQLNLDQVTGPKAVVKTNMGDITIQLFPEEAPKTVENFVGLSKKGYYDGVIFHRVIPNFMIQGGDPTGSGMGGESFFGGNFEDEFSPSLFNLNGALSMANAGPNTNSSQFFIVTMNDIPAQMVSQLEGAGFPEEIIEAYKEKGGTPWLDQKHTVFGHVVKGYEVAEAIQNVERNAMDKPNKDIIIETVTIQD</sequence>
<dbReference type="PANTHER" id="PTHR45625">
    <property type="entry name" value="PEPTIDYL-PROLYL CIS-TRANS ISOMERASE-RELATED"/>
    <property type="match status" value="1"/>
</dbReference>
<evidence type="ECO:0000256" key="5">
    <source>
        <dbReference type="ARBA" id="ARBA00023235"/>
    </source>
</evidence>
<dbReference type="EMBL" id="FNFK01000090">
    <property type="protein sequence ID" value="SDK93017.1"/>
    <property type="molecule type" value="Genomic_DNA"/>
</dbReference>
<dbReference type="PROSITE" id="PS00170">
    <property type="entry name" value="CSA_PPIASE_1"/>
    <property type="match status" value="1"/>
</dbReference>
<dbReference type="InterPro" id="IPR002130">
    <property type="entry name" value="Cyclophilin-type_PPIase_dom"/>
</dbReference>
<dbReference type="InterPro" id="IPR029000">
    <property type="entry name" value="Cyclophilin-like_dom_sf"/>
</dbReference>
<dbReference type="EC" id="5.2.1.8" evidence="6"/>
<gene>
    <name evidence="8" type="ORF">SAMN04488098_10901</name>
</gene>
<dbReference type="Pfam" id="PF00160">
    <property type="entry name" value="Pro_isomerase"/>
    <property type="match status" value="1"/>
</dbReference>
<keyword evidence="5 6" id="KW-0413">Isomerase</keyword>
<evidence type="ECO:0000259" key="7">
    <source>
        <dbReference type="PROSITE" id="PS50072"/>
    </source>
</evidence>
<name>A0A1G9FXC3_9LACT</name>
<dbReference type="PRINTS" id="PR00153">
    <property type="entry name" value="CSAPPISMRASE"/>
</dbReference>
<feature type="domain" description="PPIase cyclophilin-type" evidence="7">
    <location>
        <begin position="21"/>
        <end position="194"/>
    </location>
</feature>
<dbReference type="RefSeq" id="WP_091268932.1">
    <property type="nucleotide sequence ID" value="NZ_FNFK01000090.1"/>
</dbReference>
<proteinExistence type="inferred from homology"/>
<accession>A0A1G9FXC3</accession>